<dbReference type="InterPro" id="IPR042755">
    <property type="entry name" value="COP1"/>
</dbReference>
<dbReference type="Pfam" id="PF00400">
    <property type="entry name" value="WD40"/>
    <property type="match status" value="3"/>
</dbReference>
<dbReference type="InterPro" id="IPR001680">
    <property type="entry name" value="WD40_rpt"/>
</dbReference>
<dbReference type="Gene3D" id="2.130.10.10">
    <property type="entry name" value="YVTN repeat-like/Quinoprotein amine dehydrogenase"/>
    <property type="match status" value="1"/>
</dbReference>
<evidence type="ECO:0000256" key="2">
    <source>
        <dbReference type="ARBA" id="ARBA00022771"/>
    </source>
</evidence>
<dbReference type="SMART" id="SM00504">
    <property type="entry name" value="Ubox"/>
    <property type="match status" value="1"/>
</dbReference>
<feature type="domain" description="RING-type" evidence="8">
    <location>
        <begin position="95"/>
        <end position="133"/>
    </location>
</feature>
<feature type="coiled-coil region" evidence="6">
    <location>
        <begin position="206"/>
        <end position="240"/>
    </location>
</feature>
<keyword evidence="6" id="KW-0175">Coiled coil</keyword>
<dbReference type="SMART" id="SM00184">
    <property type="entry name" value="RING"/>
    <property type="match status" value="1"/>
</dbReference>
<evidence type="ECO:0000256" key="6">
    <source>
        <dbReference type="SAM" id="Coils"/>
    </source>
</evidence>
<keyword evidence="5" id="KW-0853">WD repeat</keyword>
<organism evidence="9">
    <name type="scientific">Auxenochlorella protothecoides</name>
    <name type="common">Green microalga</name>
    <name type="synonym">Chlorella protothecoides</name>
    <dbReference type="NCBI Taxonomy" id="3075"/>
    <lineage>
        <taxon>Eukaryota</taxon>
        <taxon>Viridiplantae</taxon>
        <taxon>Chlorophyta</taxon>
        <taxon>core chlorophytes</taxon>
        <taxon>Trebouxiophyceae</taxon>
        <taxon>Chlorellales</taxon>
        <taxon>Chlorellaceae</taxon>
        <taxon>Auxenochlorella</taxon>
    </lineage>
</organism>
<accession>A0A1D2A498</accession>
<keyword evidence="2 4" id="KW-0863">Zinc-finger</keyword>
<name>A0A1D2A498_AUXPR</name>
<dbReference type="GO" id="GO:0043161">
    <property type="term" value="P:proteasome-mediated ubiquitin-dependent protein catabolic process"/>
    <property type="evidence" value="ECO:0007669"/>
    <property type="project" value="TreeGrafter"/>
</dbReference>
<keyword evidence="1" id="KW-0479">Metal-binding</keyword>
<evidence type="ECO:0000259" key="8">
    <source>
        <dbReference type="PROSITE" id="PS50089"/>
    </source>
</evidence>
<dbReference type="AlphaFoldDB" id="A0A1D2A498"/>
<dbReference type="GO" id="GO:0061630">
    <property type="term" value="F:ubiquitin protein ligase activity"/>
    <property type="evidence" value="ECO:0007669"/>
    <property type="project" value="InterPro"/>
</dbReference>
<feature type="repeat" description="WD" evidence="5">
    <location>
        <begin position="453"/>
        <end position="495"/>
    </location>
</feature>
<keyword evidence="3" id="KW-0862">Zinc</keyword>
<feature type="region of interest" description="Disordered" evidence="7">
    <location>
        <begin position="688"/>
        <end position="717"/>
    </location>
</feature>
<dbReference type="InterPro" id="IPR003613">
    <property type="entry name" value="Ubox_domain"/>
</dbReference>
<evidence type="ECO:0000256" key="1">
    <source>
        <dbReference type="ARBA" id="ARBA00022723"/>
    </source>
</evidence>
<evidence type="ECO:0000256" key="4">
    <source>
        <dbReference type="PROSITE-ProRule" id="PRU00175"/>
    </source>
</evidence>
<dbReference type="EMBL" id="GDKF01004566">
    <property type="protein sequence ID" value="JAT74056.1"/>
    <property type="molecule type" value="Transcribed_RNA"/>
</dbReference>
<dbReference type="Pfam" id="PF04564">
    <property type="entry name" value="U-box"/>
    <property type="match status" value="1"/>
</dbReference>
<dbReference type="SUPFAM" id="SSF57850">
    <property type="entry name" value="RING/U-box"/>
    <property type="match status" value="1"/>
</dbReference>
<dbReference type="InterPro" id="IPR013083">
    <property type="entry name" value="Znf_RING/FYVE/PHD"/>
</dbReference>
<dbReference type="InterPro" id="IPR017907">
    <property type="entry name" value="Znf_RING_CS"/>
</dbReference>
<dbReference type="Gene3D" id="3.30.40.10">
    <property type="entry name" value="Zinc/RING finger domain, C3HC4 (zinc finger)"/>
    <property type="match status" value="1"/>
</dbReference>
<dbReference type="PANTHER" id="PTHR44080">
    <property type="entry name" value="E3 UBIQUITIN-PROTEIN LIGASE COP1"/>
    <property type="match status" value="1"/>
</dbReference>
<proteinExistence type="predicted"/>
<dbReference type="SMART" id="SM00320">
    <property type="entry name" value="WD40"/>
    <property type="match status" value="5"/>
</dbReference>
<feature type="repeat" description="WD" evidence="5">
    <location>
        <begin position="539"/>
        <end position="569"/>
    </location>
</feature>
<dbReference type="PROSITE" id="PS00518">
    <property type="entry name" value="ZF_RING_1"/>
    <property type="match status" value="1"/>
</dbReference>
<dbReference type="GO" id="GO:0008270">
    <property type="term" value="F:zinc ion binding"/>
    <property type="evidence" value="ECO:0007669"/>
    <property type="project" value="UniProtKB-KW"/>
</dbReference>
<dbReference type="PANTHER" id="PTHR44080:SF1">
    <property type="entry name" value="E3 UBIQUITIN-PROTEIN LIGASE COP1"/>
    <property type="match status" value="1"/>
</dbReference>
<dbReference type="InterPro" id="IPR001841">
    <property type="entry name" value="Znf_RING"/>
</dbReference>
<sequence>MHGRDLHLDAPNSQLSRWIWSLHPAPRTPQHHGRRAVCMALAPVPTGRSNQPADRPAPSSRQRTGLQHHVMDMPAVHASSAGPGEDMASHADFSCPVCREVMRSPCVTPCGHTFCHACILRHVQRDSTCPCCRSYLTEARVWPNHLLAGVCKALEVRGARTRLSPIARLKRLLEEVGPAMLPEELDAALHLLWTQRQRDPAPHLLLHFLQKTRQSKEAELDRVQDRLDCLETDIRAVARRVDPGCLPGTELEDTGSSREEGEDSSNASGSGVSPRDPAPGPDPTQDLAGAPLFVPGGKRARLSQHLDGLLAAYEARRGAGAGASVPGSDGGGLGALAGALDLVHRAAALETVAVIPRPPGARPNSIVSGLEYNSRGNLFACAGVSRRISVYEHAAVLAPGSPAQQPPAAELMARSKISSLSWDPGSEHRVAASDYDGAMSLWDVEGLALVHEFEAHVRRVWAVHYCAAAQGLLATGSDDGLVKLWSTSLATMVGQIDVGVNVCCVRWRPGSSHHVALGCSDHHAYLYDTRHVARPLETLSGHSKPVSYVRWLDSGSLITASTDSTLRRWGMLGADPGPGPSSYTGHTNEKNFVGLCGESGSGSGMRVWRVRWELVAGHGGDGGDMRTCAYHVQHLGMPWSVGACPTHSSPRIRTLPFPPLPPPPVCSGGRPHCERQRDQRGVRVWNPLAAAPGLPGHPDAGAGPRPSPGRHAASTPPALCLRSGLAAGGGAPARSELGRCHSAHARGGLRLTVRLSTPAGHSA</sequence>
<evidence type="ECO:0000256" key="7">
    <source>
        <dbReference type="SAM" id="MobiDB-lite"/>
    </source>
</evidence>
<dbReference type="GO" id="GO:0016567">
    <property type="term" value="P:protein ubiquitination"/>
    <property type="evidence" value="ECO:0007669"/>
    <property type="project" value="UniProtKB-UniPathway"/>
</dbReference>
<dbReference type="PROSITE" id="PS50089">
    <property type="entry name" value="ZF_RING_2"/>
    <property type="match status" value="1"/>
</dbReference>
<dbReference type="UniPathway" id="UPA00143"/>
<dbReference type="CDD" id="cd16504">
    <property type="entry name" value="RING-HC_COP1"/>
    <property type="match status" value="1"/>
</dbReference>
<evidence type="ECO:0000313" key="9">
    <source>
        <dbReference type="EMBL" id="JAT74056.1"/>
    </source>
</evidence>
<feature type="compositionally biased region" description="Low complexity" evidence="7">
    <location>
        <begin position="688"/>
        <end position="704"/>
    </location>
</feature>
<gene>
    <name evidence="9" type="ORF">g.59772</name>
</gene>
<feature type="region of interest" description="Disordered" evidence="7">
    <location>
        <begin position="42"/>
        <end position="64"/>
    </location>
</feature>
<protein>
    <recommendedName>
        <fullName evidence="8">RING-type domain-containing protein</fullName>
    </recommendedName>
</protein>
<dbReference type="SUPFAM" id="SSF50978">
    <property type="entry name" value="WD40 repeat-like"/>
    <property type="match status" value="1"/>
</dbReference>
<reference evidence="9" key="1">
    <citation type="submission" date="2015-08" db="EMBL/GenBank/DDBJ databases">
        <authorList>
            <person name="Babu N.S."/>
            <person name="Beckwith C.J."/>
            <person name="Beseler K.G."/>
            <person name="Brison A."/>
            <person name="Carone J.V."/>
            <person name="Caskin T.P."/>
            <person name="Diamond M."/>
            <person name="Durham M.E."/>
            <person name="Foxe J.M."/>
            <person name="Go M."/>
            <person name="Henderson B.A."/>
            <person name="Jones I.B."/>
            <person name="McGettigan J.A."/>
            <person name="Micheletti S.J."/>
            <person name="Nasrallah M.E."/>
            <person name="Ortiz D."/>
            <person name="Piller C.R."/>
            <person name="Privatt S.R."/>
            <person name="Schneider S.L."/>
            <person name="Sharp S."/>
            <person name="Smith T.C."/>
            <person name="Stanton J.D."/>
            <person name="Ullery H.E."/>
            <person name="Wilson R.J."/>
            <person name="Serrano M.G."/>
            <person name="Buck G."/>
            <person name="Lee V."/>
            <person name="Wang Y."/>
            <person name="Carvalho R."/>
            <person name="Voegtly L."/>
            <person name="Shi R."/>
            <person name="Duckworth R."/>
            <person name="Johnson A."/>
            <person name="Loviza R."/>
            <person name="Walstead R."/>
            <person name="Shah Z."/>
            <person name="Kiflezghi M."/>
            <person name="Wade K."/>
            <person name="Ball S.L."/>
            <person name="Bradley K.W."/>
            <person name="Asai D.J."/>
            <person name="Bowman C.A."/>
            <person name="Russell D.A."/>
            <person name="Pope W.H."/>
            <person name="Jacobs-Sera D."/>
            <person name="Hendrix R.W."/>
            <person name="Hatfull G.F."/>
        </authorList>
    </citation>
    <scope>NUCLEOTIDE SEQUENCE</scope>
</reference>
<evidence type="ECO:0000256" key="5">
    <source>
        <dbReference type="PROSITE-ProRule" id="PRU00221"/>
    </source>
</evidence>
<evidence type="ECO:0000256" key="3">
    <source>
        <dbReference type="ARBA" id="ARBA00022833"/>
    </source>
</evidence>
<dbReference type="PROSITE" id="PS50082">
    <property type="entry name" value="WD_REPEATS_2"/>
    <property type="match status" value="2"/>
</dbReference>
<dbReference type="InterPro" id="IPR015943">
    <property type="entry name" value="WD40/YVTN_repeat-like_dom_sf"/>
</dbReference>
<feature type="region of interest" description="Disordered" evidence="7">
    <location>
        <begin position="243"/>
        <end position="294"/>
    </location>
</feature>
<dbReference type="InterPro" id="IPR036322">
    <property type="entry name" value="WD40_repeat_dom_sf"/>
</dbReference>